<protein>
    <recommendedName>
        <fullName evidence="3">LOB domain-containing protein</fullName>
    </recommendedName>
</protein>
<dbReference type="PANTHER" id="PTHR31301">
    <property type="entry name" value="LOB DOMAIN-CONTAINING PROTEIN 4-RELATED"/>
    <property type="match status" value="1"/>
</dbReference>
<dbReference type="InterPro" id="IPR004883">
    <property type="entry name" value="LOB"/>
</dbReference>
<keyword evidence="5" id="KW-1185">Reference proteome</keyword>
<feature type="compositionally biased region" description="Polar residues" evidence="2">
    <location>
        <begin position="188"/>
        <end position="202"/>
    </location>
</feature>
<evidence type="ECO:0000259" key="3">
    <source>
        <dbReference type="PROSITE" id="PS50891"/>
    </source>
</evidence>
<name>A0AAV6W6D6_9LAMI</name>
<comment type="similarity">
    <text evidence="1">Belongs to the LOB domain-containing protein family.</text>
</comment>
<organism evidence="4 5">
    <name type="scientific">Buddleja alternifolia</name>
    <dbReference type="NCBI Taxonomy" id="168488"/>
    <lineage>
        <taxon>Eukaryota</taxon>
        <taxon>Viridiplantae</taxon>
        <taxon>Streptophyta</taxon>
        <taxon>Embryophyta</taxon>
        <taxon>Tracheophyta</taxon>
        <taxon>Spermatophyta</taxon>
        <taxon>Magnoliopsida</taxon>
        <taxon>eudicotyledons</taxon>
        <taxon>Gunneridae</taxon>
        <taxon>Pentapetalae</taxon>
        <taxon>asterids</taxon>
        <taxon>lamiids</taxon>
        <taxon>Lamiales</taxon>
        <taxon>Scrophulariaceae</taxon>
        <taxon>Buddlejeae</taxon>
        <taxon>Buddleja</taxon>
    </lineage>
</organism>
<dbReference type="Proteomes" id="UP000826271">
    <property type="component" value="Unassembled WGS sequence"/>
</dbReference>
<proteinExistence type="inferred from homology"/>
<feature type="region of interest" description="Disordered" evidence="2">
    <location>
        <begin position="263"/>
        <end position="288"/>
    </location>
</feature>
<dbReference type="PANTHER" id="PTHR31301:SF68">
    <property type="entry name" value="LOB DOMAIN-CONTAINING PROTEIN 32-RELATED"/>
    <property type="match status" value="1"/>
</dbReference>
<evidence type="ECO:0000313" key="4">
    <source>
        <dbReference type="EMBL" id="KAG8367061.1"/>
    </source>
</evidence>
<reference evidence="4" key="1">
    <citation type="submission" date="2019-10" db="EMBL/GenBank/DDBJ databases">
        <authorList>
            <person name="Zhang R."/>
            <person name="Pan Y."/>
            <person name="Wang J."/>
            <person name="Ma R."/>
            <person name="Yu S."/>
        </authorList>
    </citation>
    <scope>NUCLEOTIDE SEQUENCE</scope>
    <source>
        <strain evidence="4">LA-IB0</strain>
        <tissue evidence="4">Leaf</tissue>
    </source>
</reference>
<evidence type="ECO:0000313" key="5">
    <source>
        <dbReference type="Proteomes" id="UP000826271"/>
    </source>
</evidence>
<accession>A0AAV6W6D6</accession>
<feature type="region of interest" description="Disordered" evidence="2">
    <location>
        <begin position="135"/>
        <end position="155"/>
    </location>
</feature>
<comment type="caution">
    <text evidence="4">The sequence shown here is derived from an EMBL/GenBank/DDBJ whole genome shotgun (WGS) entry which is preliminary data.</text>
</comment>
<dbReference type="EMBL" id="WHWC01000016">
    <property type="protein sequence ID" value="KAG8367061.1"/>
    <property type="molecule type" value="Genomic_DNA"/>
</dbReference>
<evidence type="ECO:0000256" key="1">
    <source>
        <dbReference type="ARBA" id="ARBA00005474"/>
    </source>
</evidence>
<feature type="region of interest" description="Disordered" evidence="2">
    <location>
        <begin position="180"/>
        <end position="206"/>
    </location>
</feature>
<feature type="compositionally biased region" description="Low complexity" evidence="2">
    <location>
        <begin position="263"/>
        <end position="281"/>
    </location>
</feature>
<dbReference type="AlphaFoldDB" id="A0AAV6W6D6"/>
<evidence type="ECO:0000256" key="2">
    <source>
        <dbReference type="SAM" id="MobiDB-lite"/>
    </source>
</evidence>
<feature type="domain" description="LOB" evidence="3">
    <location>
        <begin position="21"/>
        <end position="124"/>
    </location>
</feature>
<gene>
    <name evidence="4" type="ORF">BUALT_Bualt16G0033400</name>
</gene>
<dbReference type="PROSITE" id="PS50891">
    <property type="entry name" value="LOB"/>
    <property type="match status" value="1"/>
</dbReference>
<dbReference type="Pfam" id="PF03195">
    <property type="entry name" value="LOB"/>
    <property type="match status" value="1"/>
</dbReference>
<sequence length="300" mass="34627">MADARTAAKEYFRRHGPPSNTACAACKCLRRRCTNDCVFAPYFPPDHTIQFKKVQNVFGASNVAKHLNALKFNPDQRENAVKSLVYEAEYRLSEPIHGVAGLVSLRQKQLKEIYMAVVAAKKELATYIGPHAAFSPFSDKQPMGKKREPQQDQQLQQQLLETQQMQLAREQELLMAFELQKEQQQQQRENATTQYRSQSQFHLPSHHSIQFQQDDTFLQLDQQHGVNIAHHHDHDTLQQLSQLDQLAQVKGPHLHQQLDQFDQLSQAQGSQSQQRFDQFGQEDPWSTGHHVENQKITWII</sequence>